<reference evidence="2" key="1">
    <citation type="journal article" date="2023" name="Mol. Phylogenet. Evol.">
        <title>Genome-scale phylogeny and comparative genomics of the fungal order Sordariales.</title>
        <authorList>
            <person name="Hensen N."/>
            <person name="Bonometti L."/>
            <person name="Westerberg I."/>
            <person name="Brannstrom I.O."/>
            <person name="Guillou S."/>
            <person name="Cros-Aarteil S."/>
            <person name="Calhoun S."/>
            <person name="Haridas S."/>
            <person name="Kuo A."/>
            <person name="Mondo S."/>
            <person name="Pangilinan J."/>
            <person name="Riley R."/>
            <person name="LaButti K."/>
            <person name="Andreopoulos B."/>
            <person name="Lipzen A."/>
            <person name="Chen C."/>
            <person name="Yan M."/>
            <person name="Daum C."/>
            <person name="Ng V."/>
            <person name="Clum A."/>
            <person name="Steindorff A."/>
            <person name="Ohm R.A."/>
            <person name="Martin F."/>
            <person name="Silar P."/>
            <person name="Natvig D.O."/>
            <person name="Lalanne C."/>
            <person name="Gautier V."/>
            <person name="Ament-Velasquez S.L."/>
            <person name="Kruys A."/>
            <person name="Hutchinson M.I."/>
            <person name="Powell A.J."/>
            <person name="Barry K."/>
            <person name="Miller A.N."/>
            <person name="Grigoriev I.V."/>
            <person name="Debuchy R."/>
            <person name="Gladieux P."/>
            <person name="Hiltunen Thoren M."/>
            <person name="Johannesson H."/>
        </authorList>
    </citation>
    <scope>NUCLEOTIDE SEQUENCE</scope>
    <source>
        <strain evidence="2">CBS 757.83</strain>
    </source>
</reference>
<sequence length="207" mass="22859">MSPTFSTPNRRFNMPTMPVRSHPEVSFLGRVAALFHALAQPGVPSYRAGCLPFNASCAAWRRNGLRPAPIADIMMPESGSMPRQRGSTWRPKTYRLNPCPRFIPTSPLSVFEVPRSFTDGVLRKNLSAFSSWSWPRHPCSLVPSRDQTDGVVESENASHLETIGRAAESPAAAPPPRVFNKPSGCRSPRPYGCRQRSSKRAVDPICT</sequence>
<dbReference type="Proteomes" id="UP001305647">
    <property type="component" value="Unassembled WGS sequence"/>
</dbReference>
<feature type="region of interest" description="Disordered" evidence="1">
    <location>
        <begin position="143"/>
        <end position="207"/>
    </location>
</feature>
<evidence type="ECO:0000256" key="1">
    <source>
        <dbReference type="SAM" id="MobiDB-lite"/>
    </source>
</evidence>
<gene>
    <name evidence="2" type="ORF">N658DRAFT_342420</name>
</gene>
<reference evidence="2" key="2">
    <citation type="submission" date="2023-05" db="EMBL/GenBank/DDBJ databases">
        <authorList>
            <consortium name="Lawrence Berkeley National Laboratory"/>
            <person name="Steindorff A."/>
            <person name="Hensen N."/>
            <person name="Bonometti L."/>
            <person name="Westerberg I."/>
            <person name="Brannstrom I.O."/>
            <person name="Guillou S."/>
            <person name="Cros-Aarteil S."/>
            <person name="Calhoun S."/>
            <person name="Haridas S."/>
            <person name="Kuo A."/>
            <person name="Mondo S."/>
            <person name="Pangilinan J."/>
            <person name="Riley R."/>
            <person name="Labutti K."/>
            <person name="Andreopoulos B."/>
            <person name="Lipzen A."/>
            <person name="Chen C."/>
            <person name="Yanf M."/>
            <person name="Daum C."/>
            <person name="Ng V."/>
            <person name="Clum A."/>
            <person name="Ohm R."/>
            <person name="Martin F."/>
            <person name="Silar P."/>
            <person name="Natvig D."/>
            <person name="Lalanne C."/>
            <person name="Gautier V."/>
            <person name="Ament-Velasquez S.L."/>
            <person name="Kruys A."/>
            <person name="Hutchinson M.I."/>
            <person name="Powell A.J."/>
            <person name="Barry K."/>
            <person name="Miller A.N."/>
            <person name="Grigoriev I.V."/>
            <person name="Debuchy R."/>
            <person name="Gladieux P."/>
            <person name="Thoren M.H."/>
            <person name="Johannesson H."/>
        </authorList>
    </citation>
    <scope>NUCLEOTIDE SEQUENCE</scope>
    <source>
        <strain evidence="2">CBS 757.83</strain>
    </source>
</reference>
<keyword evidence="3" id="KW-1185">Reference proteome</keyword>
<dbReference type="AlphaFoldDB" id="A0AAN6Q7Y2"/>
<evidence type="ECO:0000313" key="3">
    <source>
        <dbReference type="Proteomes" id="UP001305647"/>
    </source>
</evidence>
<name>A0AAN6Q7Y2_9PEZI</name>
<protein>
    <submittedName>
        <fullName evidence="2">Uncharacterized protein</fullName>
    </submittedName>
</protein>
<dbReference type="EMBL" id="MU863631">
    <property type="protein sequence ID" value="KAK4102601.1"/>
    <property type="molecule type" value="Genomic_DNA"/>
</dbReference>
<organism evidence="2 3">
    <name type="scientific">Parathielavia hyrcaniae</name>
    <dbReference type="NCBI Taxonomy" id="113614"/>
    <lineage>
        <taxon>Eukaryota</taxon>
        <taxon>Fungi</taxon>
        <taxon>Dikarya</taxon>
        <taxon>Ascomycota</taxon>
        <taxon>Pezizomycotina</taxon>
        <taxon>Sordariomycetes</taxon>
        <taxon>Sordariomycetidae</taxon>
        <taxon>Sordariales</taxon>
        <taxon>Chaetomiaceae</taxon>
        <taxon>Parathielavia</taxon>
    </lineage>
</organism>
<evidence type="ECO:0000313" key="2">
    <source>
        <dbReference type="EMBL" id="KAK4102601.1"/>
    </source>
</evidence>
<proteinExistence type="predicted"/>
<comment type="caution">
    <text evidence="2">The sequence shown here is derived from an EMBL/GenBank/DDBJ whole genome shotgun (WGS) entry which is preliminary data.</text>
</comment>
<accession>A0AAN6Q7Y2</accession>